<evidence type="ECO:0000313" key="2">
    <source>
        <dbReference type="Proteomes" id="UP000005237"/>
    </source>
</evidence>
<keyword evidence="2" id="KW-1185">Reference proteome</keyword>
<name>A0A8R1E716_CAEJA</name>
<dbReference type="EnsemblMetazoa" id="CJA28451.1">
    <property type="protein sequence ID" value="CJA28451.1"/>
    <property type="gene ID" value="WBGene00184025"/>
</dbReference>
<dbReference type="Proteomes" id="UP000005237">
    <property type="component" value="Unassembled WGS sequence"/>
</dbReference>
<evidence type="ECO:0000313" key="1">
    <source>
        <dbReference type="EnsemblMetazoa" id="CJA28451.1"/>
    </source>
</evidence>
<protein>
    <submittedName>
        <fullName evidence="1">Uncharacterized protein</fullName>
    </submittedName>
</protein>
<organism evidence="1 2">
    <name type="scientific">Caenorhabditis japonica</name>
    <dbReference type="NCBI Taxonomy" id="281687"/>
    <lineage>
        <taxon>Eukaryota</taxon>
        <taxon>Metazoa</taxon>
        <taxon>Ecdysozoa</taxon>
        <taxon>Nematoda</taxon>
        <taxon>Chromadorea</taxon>
        <taxon>Rhabditida</taxon>
        <taxon>Rhabditina</taxon>
        <taxon>Rhabditomorpha</taxon>
        <taxon>Rhabditoidea</taxon>
        <taxon>Rhabditidae</taxon>
        <taxon>Peloderinae</taxon>
        <taxon>Caenorhabditis</taxon>
    </lineage>
</organism>
<dbReference type="AlphaFoldDB" id="A0A8R1E716"/>
<reference evidence="1" key="2">
    <citation type="submission" date="2022-06" db="UniProtKB">
        <authorList>
            <consortium name="EnsemblMetazoa"/>
        </authorList>
    </citation>
    <scope>IDENTIFICATION</scope>
    <source>
        <strain evidence="1">DF5081</strain>
    </source>
</reference>
<proteinExistence type="predicted"/>
<sequence length="110" mass="12737">MASIASSISTIRCTLATYHIITHWCPIRHLFETSMYIILSNMPHRCFIYVHTSMYWLKNSRKPKNSQKYSQCLKCTTLMTYFTYKNNASNRSFQKIPISCNLGVIAPSTS</sequence>
<reference evidence="2" key="1">
    <citation type="submission" date="2010-08" db="EMBL/GenBank/DDBJ databases">
        <authorList>
            <consortium name="Caenorhabditis japonica Sequencing Consortium"/>
            <person name="Wilson R.K."/>
        </authorList>
    </citation>
    <scope>NUCLEOTIDE SEQUENCE [LARGE SCALE GENOMIC DNA]</scope>
    <source>
        <strain evidence="2">DF5081</strain>
    </source>
</reference>
<accession>A0A8R1E716</accession>